<keyword evidence="1" id="KW-0812">Transmembrane</keyword>
<evidence type="ECO:0000313" key="3">
    <source>
        <dbReference type="Proteomes" id="UP001161406"/>
    </source>
</evidence>
<comment type="caution">
    <text evidence="2">The sequence shown here is derived from an EMBL/GenBank/DDBJ whole genome shotgun (WGS) entry which is preliminary data.</text>
</comment>
<organism evidence="2 3">
    <name type="scientific">Devosia yakushimensis</name>
    <dbReference type="NCBI Taxonomy" id="470028"/>
    <lineage>
        <taxon>Bacteria</taxon>
        <taxon>Pseudomonadati</taxon>
        <taxon>Pseudomonadota</taxon>
        <taxon>Alphaproteobacteria</taxon>
        <taxon>Hyphomicrobiales</taxon>
        <taxon>Devosiaceae</taxon>
        <taxon>Devosia</taxon>
    </lineage>
</organism>
<dbReference type="RefSeq" id="WP_284392943.1">
    <property type="nucleotide sequence ID" value="NZ_BSNG01000002.1"/>
</dbReference>
<reference evidence="2" key="1">
    <citation type="journal article" date="2014" name="Int. J. Syst. Evol. Microbiol.">
        <title>Complete genome of a new Firmicutes species belonging to the dominant human colonic microbiota ('Ruminococcus bicirculans') reveals two chromosomes and a selective capacity to utilize plant glucans.</title>
        <authorList>
            <consortium name="NISC Comparative Sequencing Program"/>
            <person name="Wegmann U."/>
            <person name="Louis P."/>
            <person name="Goesmann A."/>
            <person name="Henrissat B."/>
            <person name="Duncan S.H."/>
            <person name="Flint H.J."/>
        </authorList>
    </citation>
    <scope>NUCLEOTIDE SEQUENCE</scope>
    <source>
        <strain evidence="2">NBRC 103855</strain>
    </source>
</reference>
<keyword evidence="3" id="KW-1185">Reference proteome</keyword>
<evidence type="ECO:0000256" key="1">
    <source>
        <dbReference type="SAM" id="Phobius"/>
    </source>
</evidence>
<keyword evidence="1" id="KW-1133">Transmembrane helix</keyword>
<sequence length="133" mass="14354">MSHFAVNWLAVIVAAIVSFAFGAGWYMLLAKPWLAAIGKSREELEGDYTPFIWSGLVLLVMAYFIALLTPALTGATNVGNGLLVGAHMWVGFILTAMILNHRYEGRPWSLTAINGGYLLAVLLIDGLVIGLFG</sequence>
<gene>
    <name evidence="2" type="ORF">GCM10007913_34240</name>
</gene>
<evidence type="ECO:0000313" key="2">
    <source>
        <dbReference type="EMBL" id="GLQ11492.1"/>
    </source>
</evidence>
<feature type="transmembrane region" description="Helical" evidence="1">
    <location>
        <begin position="50"/>
        <end position="72"/>
    </location>
</feature>
<reference evidence="2" key="2">
    <citation type="submission" date="2023-01" db="EMBL/GenBank/DDBJ databases">
        <title>Draft genome sequence of Devosia yakushimensis strain NBRC 103855.</title>
        <authorList>
            <person name="Sun Q."/>
            <person name="Mori K."/>
        </authorList>
    </citation>
    <scope>NUCLEOTIDE SEQUENCE</scope>
    <source>
        <strain evidence="2">NBRC 103855</strain>
    </source>
</reference>
<feature type="transmembrane region" description="Helical" evidence="1">
    <location>
        <begin position="6"/>
        <end position="29"/>
    </location>
</feature>
<accession>A0ABQ5UHG5</accession>
<dbReference type="Pfam" id="PF08570">
    <property type="entry name" value="DUF1761"/>
    <property type="match status" value="1"/>
</dbReference>
<evidence type="ECO:0008006" key="4">
    <source>
        <dbReference type="Google" id="ProtNLM"/>
    </source>
</evidence>
<feature type="transmembrane region" description="Helical" evidence="1">
    <location>
        <begin position="111"/>
        <end position="132"/>
    </location>
</feature>
<keyword evidence="1" id="KW-0472">Membrane</keyword>
<dbReference type="InterPro" id="IPR013879">
    <property type="entry name" value="DUF1761"/>
</dbReference>
<proteinExistence type="predicted"/>
<name>A0ABQ5UHG5_9HYPH</name>
<dbReference type="EMBL" id="BSNG01000002">
    <property type="protein sequence ID" value="GLQ11492.1"/>
    <property type="molecule type" value="Genomic_DNA"/>
</dbReference>
<feature type="transmembrane region" description="Helical" evidence="1">
    <location>
        <begin position="78"/>
        <end position="99"/>
    </location>
</feature>
<protein>
    <recommendedName>
        <fullName evidence="4">DUF1761 domain-containing protein</fullName>
    </recommendedName>
</protein>
<dbReference type="Proteomes" id="UP001161406">
    <property type="component" value="Unassembled WGS sequence"/>
</dbReference>